<dbReference type="InterPro" id="IPR036388">
    <property type="entry name" value="WH-like_DNA-bd_sf"/>
</dbReference>
<evidence type="ECO:0000313" key="3">
    <source>
        <dbReference type="Proteomes" id="UP000620262"/>
    </source>
</evidence>
<sequence length="169" mass="19229">MKDRDETPSLQETGGPGQTLFEFVRHWSRRSSAPASHQTEQNGRYVLVTEAVCSLSKRAPATINSVAREIGIDQSGASRLVRDAVEAGYLEMTPSPRDARQRVVAVTRAGRRLLVDAHHWQEEVFVRLTDDWKAEERAVFHHAMLRLLKRSHDQEEQSVFRGPQKTEMP</sequence>
<keyword evidence="2" id="KW-0238">DNA-binding</keyword>
<protein>
    <submittedName>
        <fullName evidence="2">DNA-binding MarR family transcriptional regulator</fullName>
    </submittedName>
</protein>
<accession>A0ABR9IU53</accession>
<dbReference type="Gene3D" id="1.10.10.10">
    <property type="entry name" value="Winged helix-like DNA-binding domain superfamily/Winged helix DNA-binding domain"/>
    <property type="match status" value="1"/>
</dbReference>
<dbReference type="InterPro" id="IPR000835">
    <property type="entry name" value="HTH_MarR-typ"/>
</dbReference>
<organism evidence="2 3">
    <name type="scientific">Rhizobium viscosum</name>
    <name type="common">Arthrobacter viscosus</name>
    <dbReference type="NCBI Taxonomy" id="1673"/>
    <lineage>
        <taxon>Bacteria</taxon>
        <taxon>Pseudomonadati</taxon>
        <taxon>Pseudomonadota</taxon>
        <taxon>Alphaproteobacteria</taxon>
        <taxon>Hyphomicrobiales</taxon>
        <taxon>Rhizobiaceae</taxon>
        <taxon>Rhizobium/Agrobacterium group</taxon>
        <taxon>Rhizobium</taxon>
    </lineage>
</organism>
<evidence type="ECO:0000259" key="1">
    <source>
        <dbReference type="SMART" id="SM00347"/>
    </source>
</evidence>
<comment type="caution">
    <text evidence="2">The sequence shown here is derived from an EMBL/GenBank/DDBJ whole genome shotgun (WGS) entry which is preliminary data.</text>
</comment>
<proteinExistence type="predicted"/>
<dbReference type="EMBL" id="JADBEC010000001">
    <property type="protein sequence ID" value="MBE1506734.1"/>
    <property type="molecule type" value="Genomic_DNA"/>
</dbReference>
<dbReference type="SUPFAM" id="SSF46785">
    <property type="entry name" value="Winged helix' DNA-binding domain"/>
    <property type="match status" value="1"/>
</dbReference>
<gene>
    <name evidence="2" type="ORF">H4W29_003915</name>
</gene>
<dbReference type="Pfam" id="PF12802">
    <property type="entry name" value="MarR_2"/>
    <property type="match status" value="1"/>
</dbReference>
<feature type="domain" description="HTH marR-type" evidence="1">
    <location>
        <begin position="37"/>
        <end position="137"/>
    </location>
</feature>
<dbReference type="RefSeq" id="WP_192730392.1">
    <property type="nucleotide sequence ID" value="NZ_BAAAVL010000019.1"/>
</dbReference>
<dbReference type="SMART" id="SM00347">
    <property type="entry name" value="HTH_MARR"/>
    <property type="match status" value="1"/>
</dbReference>
<name>A0ABR9IU53_RHIVS</name>
<dbReference type="PANTHER" id="PTHR33164:SF57">
    <property type="entry name" value="MARR-FAMILY TRANSCRIPTIONAL REGULATOR"/>
    <property type="match status" value="1"/>
</dbReference>
<dbReference type="PANTHER" id="PTHR33164">
    <property type="entry name" value="TRANSCRIPTIONAL REGULATOR, MARR FAMILY"/>
    <property type="match status" value="1"/>
</dbReference>
<dbReference type="Proteomes" id="UP000620262">
    <property type="component" value="Unassembled WGS sequence"/>
</dbReference>
<dbReference type="InterPro" id="IPR039422">
    <property type="entry name" value="MarR/SlyA-like"/>
</dbReference>
<keyword evidence="3" id="KW-1185">Reference proteome</keyword>
<evidence type="ECO:0000313" key="2">
    <source>
        <dbReference type="EMBL" id="MBE1506734.1"/>
    </source>
</evidence>
<dbReference type="GO" id="GO:0003677">
    <property type="term" value="F:DNA binding"/>
    <property type="evidence" value="ECO:0007669"/>
    <property type="project" value="UniProtKB-KW"/>
</dbReference>
<dbReference type="InterPro" id="IPR036390">
    <property type="entry name" value="WH_DNA-bd_sf"/>
</dbReference>
<reference evidence="2 3" key="1">
    <citation type="submission" date="2020-10" db="EMBL/GenBank/DDBJ databases">
        <title>Sequencing the genomes of 1000 actinobacteria strains.</title>
        <authorList>
            <person name="Klenk H.-P."/>
        </authorList>
    </citation>
    <scope>NUCLEOTIDE SEQUENCE [LARGE SCALE GENOMIC DNA]</scope>
    <source>
        <strain evidence="2 3">DSM 7307</strain>
    </source>
</reference>